<name>A0ABQ4PDP1_9GAMM</name>
<comment type="caution">
    <text evidence="3">The sequence shown here is derived from an EMBL/GenBank/DDBJ whole genome shotgun (WGS) entry which is preliminary data.</text>
</comment>
<gene>
    <name evidence="3" type="ORF">TUM4630_14260</name>
</gene>
<keyword evidence="1" id="KW-0812">Transmembrane</keyword>
<dbReference type="Proteomes" id="UP000761574">
    <property type="component" value="Unassembled WGS sequence"/>
</dbReference>
<keyword evidence="1" id="KW-0472">Membrane</keyword>
<evidence type="ECO:0000313" key="4">
    <source>
        <dbReference type="Proteomes" id="UP000761574"/>
    </source>
</evidence>
<keyword evidence="4" id="KW-1185">Reference proteome</keyword>
<evidence type="ECO:0000259" key="2">
    <source>
        <dbReference type="Pfam" id="PF14317"/>
    </source>
</evidence>
<organism evidence="3 4">
    <name type="scientific">Shewanella algidipiscicola</name>
    <dbReference type="NCBI Taxonomy" id="614070"/>
    <lineage>
        <taxon>Bacteria</taxon>
        <taxon>Pseudomonadati</taxon>
        <taxon>Pseudomonadota</taxon>
        <taxon>Gammaproteobacteria</taxon>
        <taxon>Alteromonadales</taxon>
        <taxon>Shewanellaceae</taxon>
        <taxon>Shewanella</taxon>
    </lineage>
</organism>
<protein>
    <recommendedName>
        <fullName evidence="2">YcxB-like C-terminal domain-containing protein</fullName>
    </recommendedName>
</protein>
<reference evidence="3 4" key="1">
    <citation type="submission" date="2021-05" db="EMBL/GenBank/DDBJ databases">
        <title>Molecular characterization for Shewanella algae harboring chromosomal blaOXA-55-like strains isolated from clinical and environment sample.</title>
        <authorList>
            <person name="Ohama Y."/>
            <person name="Aoki K."/>
            <person name="Harada S."/>
            <person name="Moriya K."/>
            <person name="Ishii Y."/>
            <person name="Tateda K."/>
        </authorList>
    </citation>
    <scope>NUCLEOTIDE SEQUENCE [LARGE SCALE GENOMIC DNA]</scope>
    <source>
        <strain evidence="3 4">LMG 23746</strain>
    </source>
</reference>
<keyword evidence="1" id="KW-1133">Transmembrane helix</keyword>
<sequence length="156" mass="17694">MSDPFHYTTQFTLDKAYYAECFDQSVTQDTSIKTYYKAIGFIVIGTALLLTGSNSYASWFIVGLGVLEALSVKFKRSWWLMRQMWSKAAGNETTLTIDERGISTHSYCVDSLIAWDEMYRINETDKGFLITLAKGTSYVSKSHLSTQACDFIRAKI</sequence>
<evidence type="ECO:0000256" key="1">
    <source>
        <dbReference type="SAM" id="Phobius"/>
    </source>
</evidence>
<dbReference type="Pfam" id="PF14317">
    <property type="entry name" value="YcxB"/>
    <property type="match status" value="1"/>
</dbReference>
<feature type="domain" description="YcxB-like C-terminal" evidence="2">
    <location>
        <begin position="97"/>
        <end position="139"/>
    </location>
</feature>
<dbReference type="RefSeq" id="WP_110455989.1">
    <property type="nucleotide sequence ID" value="NZ_BPFB01000013.1"/>
</dbReference>
<dbReference type="EMBL" id="BPFB01000013">
    <property type="protein sequence ID" value="GIU45648.1"/>
    <property type="molecule type" value="Genomic_DNA"/>
</dbReference>
<evidence type="ECO:0000313" key="3">
    <source>
        <dbReference type="EMBL" id="GIU45648.1"/>
    </source>
</evidence>
<proteinExistence type="predicted"/>
<accession>A0ABQ4PDP1</accession>
<feature type="transmembrane region" description="Helical" evidence="1">
    <location>
        <begin position="34"/>
        <end position="50"/>
    </location>
</feature>
<dbReference type="InterPro" id="IPR025588">
    <property type="entry name" value="YcxB-like_C"/>
</dbReference>